<protein>
    <recommendedName>
        <fullName evidence="2">Fungal-type protein kinase domain-containing protein</fullName>
    </recommendedName>
</protein>
<dbReference type="Pfam" id="PF17667">
    <property type="entry name" value="Pkinase_fungal"/>
    <property type="match status" value="1"/>
</dbReference>
<dbReference type="InterPro" id="IPR040976">
    <property type="entry name" value="Pkinase_fungal"/>
</dbReference>
<evidence type="ECO:0000313" key="3">
    <source>
        <dbReference type="EMBL" id="OBZ71466.1"/>
    </source>
</evidence>
<dbReference type="OMA" id="FENTARV"/>
<keyword evidence="4" id="KW-1185">Reference proteome</keyword>
<dbReference type="AlphaFoldDB" id="A0A1C7M4Z1"/>
<gene>
    <name evidence="3" type="ORF">A0H81_08662</name>
</gene>
<feature type="region of interest" description="Disordered" evidence="1">
    <location>
        <begin position="1"/>
        <end position="40"/>
    </location>
</feature>
<reference evidence="3 4" key="1">
    <citation type="submission" date="2016-03" db="EMBL/GenBank/DDBJ databases">
        <title>Whole genome sequencing of Grifola frondosa 9006-11.</title>
        <authorList>
            <person name="Min B."/>
            <person name="Park H."/>
            <person name="Kim J.-G."/>
            <person name="Cho H."/>
            <person name="Oh Y.-L."/>
            <person name="Kong W.-S."/>
            <person name="Choi I.-G."/>
        </authorList>
    </citation>
    <scope>NUCLEOTIDE SEQUENCE [LARGE SCALE GENOMIC DNA]</scope>
    <source>
        <strain evidence="3 4">9006-11</strain>
    </source>
</reference>
<proteinExistence type="predicted"/>
<dbReference type="OrthoDB" id="3265188at2759"/>
<evidence type="ECO:0000259" key="2">
    <source>
        <dbReference type="Pfam" id="PF17667"/>
    </source>
</evidence>
<feature type="domain" description="Fungal-type protein kinase" evidence="2">
    <location>
        <begin position="194"/>
        <end position="420"/>
    </location>
</feature>
<feature type="region of interest" description="Disordered" evidence="1">
    <location>
        <begin position="579"/>
        <end position="661"/>
    </location>
</feature>
<evidence type="ECO:0000256" key="1">
    <source>
        <dbReference type="SAM" id="MobiDB-lite"/>
    </source>
</evidence>
<feature type="compositionally biased region" description="Basic and acidic residues" evidence="1">
    <location>
        <begin position="19"/>
        <end position="35"/>
    </location>
</feature>
<dbReference type="Proteomes" id="UP000092993">
    <property type="component" value="Unassembled WGS sequence"/>
</dbReference>
<sequence>MTSRRDASTSSMNTPLALHKADDQTGEFNQKEAKSRNSRNVQEAKKFVLGPMPVQSFLDDFLQDFAPDNRGKHMRSSSNAFKAVPVRSEKASDITGPLLKALNSATKYKSRCPNFMFENTARVKHSGRLSSMKPDICCFASRHLATVRSSSRRSRADLGYAALFIEVKPDSNQDFFCDPPPNADRKTRDNHQFILDIEDENIREQAERALGQHIFYATEVCARQHRAFCFSISMAGSRARLIRWDRAGAIVTESFDIREHPEPLCEFLWRFSQASDIERGYDTSVHSASQAEEILFREAITAHVKLQLEVGGDALEQAVREHYKPGVVAAIYVSITDDDGLHTRRFIVSRPMVSPLWLVGRGTRGYWAVDPENNHVVFLKDTWRYDGAEADREGNVLLGLNACGVRYVPTVICHGDVPLQAGNEAAKGYLAVYVLERSFRGDVVLSLPDDMESLLYVVLYCSLRWLPHNDAKSLPDTIRDIFNQTRYVRGHTFGGVGKHAELYTRTYTRDITWGTAPIQQWLETVLDYRSPRENPSPISFPETWSNPKHLDVFWTDFLISHVLESNDRIERDILVTAQQSISSTSSASLPSEISQPRSTRGPLTRSKARPAQRQAEPSKRTSGESTLAPVKGPSDEPKATQGRKRVPTRPSNGHGKRGKYH</sequence>
<organism evidence="3 4">
    <name type="scientific">Grifola frondosa</name>
    <name type="common">Maitake</name>
    <name type="synonym">Polyporus frondosus</name>
    <dbReference type="NCBI Taxonomy" id="5627"/>
    <lineage>
        <taxon>Eukaryota</taxon>
        <taxon>Fungi</taxon>
        <taxon>Dikarya</taxon>
        <taxon>Basidiomycota</taxon>
        <taxon>Agaricomycotina</taxon>
        <taxon>Agaricomycetes</taxon>
        <taxon>Polyporales</taxon>
        <taxon>Grifolaceae</taxon>
        <taxon>Grifola</taxon>
    </lineage>
</organism>
<accession>A0A1C7M4Z1</accession>
<evidence type="ECO:0000313" key="4">
    <source>
        <dbReference type="Proteomes" id="UP000092993"/>
    </source>
</evidence>
<comment type="caution">
    <text evidence="3">The sequence shown here is derived from an EMBL/GenBank/DDBJ whole genome shotgun (WGS) entry which is preliminary data.</text>
</comment>
<feature type="compositionally biased region" description="Low complexity" evidence="1">
    <location>
        <begin position="579"/>
        <end position="594"/>
    </location>
</feature>
<name>A0A1C7M4Z1_GRIFR</name>
<dbReference type="EMBL" id="LUGG01000011">
    <property type="protein sequence ID" value="OBZ71466.1"/>
    <property type="molecule type" value="Genomic_DNA"/>
</dbReference>